<keyword evidence="3" id="KW-0732">Signal</keyword>
<dbReference type="SMART" id="SM00020">
    <property type="entry name" value="Tryp_SPc"/>
    <property type="match status" value="1"/>
</dbReference>
<evidence type="ECO:0000256" key="3">
    <source>
        <dbReference type="SAM" id="SignalP"/>
    </source>
</evidence>
<name>A0A2W2ED71_9ACTN</name>
<organism evidence="5 6">
    <name type="scientific">Micromonospora deserti</name>
    <dbReference type="NCBI Taxonomy" id="2070366"/>
    <lineage>
        <taxon>Bacteria</taxon>
        <taxon>Bacillati</taxon>
        <taxon>Actinomycetota</taxon>
        <taxon>Actinomycetes</taxon>
        <taxon>Micromonosporales</taxon>
        <taxon>Micromonosporaceae</taxon>
        <taxon>Micromonospora</taxon>
    </lineage>
</organism>
<evidence type="ECO:0000259" key="4">
    <source>
        <dbReference type="PROSITE" id="PS50240"/>
    </source>
</evidence>
<dbReference type="PROSITE" id="PS50240">
    <property type="entry name" value="TRYPSIN_DOM"/>
    <property type="match status" value="1"/>
</dbReference>
<dbReference type="AlphaFoldDB" id="A0A2W2ED71"/>
<dbReference type="Gene3D" id="2.115.10.10">
    <property type="entry name" value="Tachylectin 2"/>
    <property type="match status" value="2"/>
</dbReference>
<dbReference type="InterPro" id="IPR050430">
    <property type="entry name" value="Peptidase_S1"/>
</dbReference>
<dbReference type="InterPro" id="IPR036813">
    <property type="entry name" value="Tachylectin2_sf"/>
</dbReference>
<keyword evidence="6" id="KW-1185">Reference proteome</keyword>
<gene>
    <name evidence="5" type="ORF">C1I99_01005</name>
</gene>
<dbReference type="GO" id="GO:0004252">
    <property type="term" value="F:serine-type endopeptidase activity"/>
    <property type="evidence" value="ECO:0007669"/>
    <property type="project" value="InterPro"/>
</dbReference>
<evidence type="ECO:0000256" key="1">
    <source>
        <dbReference type="ARBA" id="ARBA00007664"/>
    </source>
</evidence>
<dbReference type="Pfam" id="PF00089">
    <property type="entry name" value="Trypsin"/>
    <property type="match status" value="1"/>
</dbReference>
<dbReference type="PANTHER" id="PTHR24276">
    <property type="entry name" value="POLYSERASE-RELATED"/>
    <property type="match status" value="1"/>
</dbReference>
<dbReference type="PANTHER" id="PTHR24276:SF98">
    <property type="entry name" value="FI18310P1-RELATED"/>
    <property type="match status" value="1"/>
</dbReference>
<dbReference type="InterPro" id="IPR043504">
    <property type="entry name" value="Peptidase_S1_PA_chymotrypsin"/>
</dbReference>
<dbReference type="OrthoDB" id="9815928at2"/>
<comment type="caution">
    <text evidence="5">The sequence shown here is derived from an EMBL/GenBank/DDBJ whole genome shotgun (WGS) entry which is preliminary data.</text>
</comment>
<dbReference type="Gene3D" id="2.40.10.10">
    <property type="entry name" value="Trypsin-like serine proteases"/>
    <property type="match status" value="1"/>
</dbReference>
<keyword evidence="2" id="KW-1015">Disulfide bond</keyword>
<dbReference type="SUPFAM" id="SSF50934">
    <property type="entry name" value="Tachylectin-2"/>
    <property type="match status" value="2"/>
</dbReference>
<dbReference type="PRINTS" id="PR00722">
    <property type="entry name" value="CHYMOTRYPSIN"/>
</dbReference>
<reference evidence="5 6" key="1">
    <citation type="submission" date="2018-01" db="EMBL/GenBank/DDBJ databases">
        <title>Draft genome sequence of Salinispora sp. 13K206.</title>
        <authorList>
            <person name="Sahin N."/>
            <person name="Saygin H."/>
            <person name="Ay H."/>
        </authorList>
    </citation>
    <scope>NUCLEOTIDE SEQUENCE [LARGE SCALE GENOMIC DNA]</scope>
    <source>
        <strain evidence="5 6">13K206</strain>
    </source>
</reference>
<dbReference type="InterPro" id="IPR001254">
    <property type="entry name" value="Trypsin_dom"/>
</dbReference>
<feature type="chain" id="PRO_5039069734" evidence="3">
    <location>
        <begin position="26"/>
        <end position="722"/>
    </location>
</feature>
<dbReference type="InterPro" id="IPR009003">
    <property type="entry name" value="Peptidase_S1_PA"/>
</dbReference>
<accession>A0A2W2ED71</accession>
<sequence>MGVAVRRWLWLALLGLLGGAAAVVAGPAQTSADGIDPFVAKIEVGTPGAGGTSCTGSLVHRQWLVTARTCFEAGGQTVTLGPPKRATMATVGRADLSTTSGHVVPVVRLVPHPQRDVVLARLATPISGIAPVPIGSAAPSVGERLRLIGYGRTRTEWVPNRAHTATFEVTSVGTSTMDITGVTADQAGPCKGDAGGPALRDGGGGTELVAIGHSSWQGGCVGETETRRGALETRVDDIRDWIRLATTDVSVFGVLADGRLTYSGIDSATGDRLGTVTSAAALPFAAGSMATLNFNTLLVASTTGVLYRVDITATNPLRFDPPVQIGTGYTHKLLAYDGDGSLFGIAAATGALRRYTVPSAKPSTLINNTLIGDRGFGTLKTLATAGPDLLLATTSAGVLIQYRISDNTWSRTDLATSGWDYEHLLSPGDGLYYARAAQGAMLRFRDQNPLNGSGTDIQSFPSDPVDTSGWNQTLLSAVPLTSFPESPVDVSIFGIRSDGRLTYSQIDSATGDRLGTVTSAAALPFAAGSMATLNFNTLLVASTTGVLYRVDITATNPLRFDPPVQIGTGYTHKLLAYDGDGSLFGIAAATGALRRYTVPSAKPSTLTNNTLIGASGFGSLRTLAAAAPDLLLATTSAGTLIQYRITDTWARTDLASSGWNHAHLLSPGNGLYYARTAQGAMLRFRDQNPLNGSGTDIQSFPNDPVDTGGWDQALLSAQPFSA</sequence>
<dbReference type="EMBL" id="POUB01000004">
    <property type="protein sequence ID" value="PZG02764.1"/>
    <property type="molecule type" value="Genomic_DNA"/>
</dbReference>
<proteinExistence type="inferred from homology"/>
<evidence type="ECO:0000256" key="2">
    <source>
        <dbReference type="ARBA" id="ARBA00023157"/>
    </source>
</evidence>
<dbReference type="GO" id="GO:0006508">
    <property type="term" value="P:proteolysis"/>
    <property type="evidence" value="ECO:0007669"/>
    <property type="project" value="InterPro"/>
</dbReference>
<dbReference type="InterPro" id="IPR001314">
    <property type="entry name" value="Peptidase_S1A"/>
</dbReference>
<feature type="signal peptide" evidence="3">
    <location>
        <begin position="1"/>
        <end position="25"/>
    </location>
</feature>
<evidence type="ECO:0000313" key="6">
    <source>
        <dbReference type="Proteomes" id="UP000248749"/>
    </source>
</evidence>
<dbReference type="Proteomes" id="UP000248749">
    <property type="component" value="Unassembled WGS sequence"/>
</dbReference>
<protein>
    <submittedName>
        <fullName evidence="5">Peptidase S1</fullName>
    </submittedName>
</protein>
<evidence type="ECO:0000313" key="5">
    <source>
        <dbReference type="EMBL" id="PZG02764.1"/>
    </source>
</evidence>
<feature type="domain" description="Peptidase S1" evidence="4">
    <location>
        <begin position="16"/>
        <end position="247"/>
    </location>
</feature>
<comment type="similarity">
    <text evidence="1">Belongs to the peptidase S1 family.</text>
</comment>
<dbReference type="SUPFAM" id="SSF50494">
    <property type="entry name" value="Trypsin-like serine proteases"/>
    <property type="match status" value="1"/>
</dbReference>